<dbReference type="EMBL" id="HBFP01008715">
    <property type="protein sequence ID" value="CAD8821856.1"/>
    <property type="molecule type" value="Transcribed_RNA"/>
</dbReference>
<dbReference type="PRINTS" id="PR00081">
    <property type="entry name" value="GDHRDH"/>
</dbReference>
<protein>
    <recommendedName>
        <fullName evidence="4">Protochlorophyllide reductase</fullName>
    </recommendedName>
</protein>
<dbReference type="PANTHER" id="PTHR45458:SF1">
    <property type="entry name" value="SHORT CHAIN DEHYDROGENASE"/>
    <property type="match status" value="1"/>
</dbReference>
<dbReference type="InterPro" id="IPR036291">
    <property type="entry name" value="NAD(P)-bd_dom_sf"/>
</dbReference>
<gene>
    <name evidence="3" type="ORF">TOLI1172_LOCUS6252</name>
</gene>
<keyword evidence="2" id="KW-0472">Membrane</keyword>
<feature type="region of interest" description="Disordered" evidence="1">
    <location>
        <begin position="60"/>
        <end position="83"/>
    </location>
</feature>
<keyword evidence="2" id="KW-1133">Transmembrane helix</keyword>
<proteinExistence type="predicted"/>
<dbReference type="InterPro" id="IPR052184">
    <property type="entry name" value="SDR_enzymes"/>
</dbReference>
<dbReference type="Pfam" id="PF00106">
    <property type="entry name" value="adh_short"/>
    <property type="match status" value="1"/>
</dbReference>
<dbReference type="PANTHER" id="PTHR45458">
    <property type="entry name" value="SHORT-CHAIN DEHYDROGENASE/REDUCTASE SDR"/>
    <property type="match status" value="1"/>
</dbReference>
<accession>A0A7S0ZHY9</accession>
<evidence type="ECO:0008006" key="4">
    <source>
        <dbReference type="Google" id="ProtNLM"/>
    </source>
</evidence>
<evidence type="ECO:0000256" key="2">
    <source>
        <dbReference type="SAM" id="Phobius"/>
    </source>
</evidence>
<name>A0A7S0ZHY9_9RHOD</name>
<sequence>MKLRETIDTDSMEAGSDTELSETQCNGSNRALIFVLGSIFGTALTATLGLFLNKTSSRSTHHHSSKLYSDPDQERRHSHAVSTHNKRVLNIDSVFRPKLLQSTVILITGANRGLGLALTQTAMKCGARVIALCRSTSPELTQLKPFQIIENIDVQSDSSMELLKSKLNQLKLKVDVVVNSAGYFSKQRESLIDHTMDFSDELKTIDICAVGMLRVTYAMLECGAIRKGSKVVMITSQGGSVEWRDVQSQSGGDYGHHMSKAAANMMGKLCANELKSMGIAVGVFHPGFNKTQMTKKYESIWEKEGAVDPMVGAKRVLHEITCLDMETTGCFINCEDSLLIPW</sequence>
<evidence type="ECO:0000256" key="1">
    <source>
        <dbReference type="SAM" id="MobiDB-lite"/>
    </source>
</evidence>
<keyword evidence="2" id="KW-0812">Transmembrane</keyword>
<feature type="transmembrane region" description="Helical" evidence="2">
    <location>
        <begin position="31"/>
        <end position="52"/>
    </location>
</feature>
<dbReference type="Gene3D" id="3.40.50.720">
    <property type="entry name" value="NAD(P)-binding Rossmann-like Domain"/>
    <property type="match status" value="1"/>
</dbReference>
<dbReference type="GO" id="GO:0016616">
    <property type="term" value="F:oxidoreductase activity, acting on the CH-OH group of donors, NAD or NADP as acceptor"/>
    <property type="evidence" value="ECO:0007669"/>
    <property type="project" value="TreeGrafter"/>
</dbReference>
<dbReference type="SUPFAM" id="SSF51735">
    <property type="entry name" value="NAD(P)-binding Rossmann-fold domains"/>
    <property type="match status" value="1"/>
</dbReference>
<dbReference type="InterPro" id="IPR002347">
    <property type="entry name" value="SDR_fam"/>
</dbReference>
<organism evidence="3">
    <name type="scientific">Timspurckia oligopyrenoides</name>
    <dbReference type="NCBI Taxonomy" id="708627"/>
    <lineage>
        <taxon>Eukaryota</taxon>
        <taxon>Rhodophyta</taxon>
        <taxon>Bangiophyceae</taxon>
        <taxon>Porphyridiales</taxon>
        <taxon>Porphyridiaceae</taxon>
        <taxon>Timspurckia</taxon>
    </lineage>
</organism>
<evidence type="ECO:0000313" key="3">
    <source>
        <dbReference type="EMBL" id="CAD8821856.1"/>
    </source>
</evidence>
<feature type="region of interest" description="Disordered" evidence="1">
    <location>
        <begin position="1"/>
        <end position="22"/>
    </location>
</feature>
<dbReference type="AlphaFoldDB" id="A0A7S0ZHY9"/>
<reference evidence="3" key="1">
    <citation type="submission" date="2021-01" db="EMBL/GenBank/DDBJ databases">
        <authorList>
            <person name="Corre E."/>
            <person name="Pelletier E."/>
            <person name="Niang G."/>
            <person name="Scheremetjew M."/>
            <person name="Finn R."/>
            <person name="Kale V."/>
            <person name="Holt S."/>
            <person name="Cochrane G."/>
            <person name="Meng A."/>
            <person name="Brown T."/>
            <person name="Cohen L."/>
        </authorList>
    </citation>
    <scope>NUCLEOTIDE SEQUENCE</scope>
    <source>
        <strain evidence="3">CCMP3278</strain>
    </source>
</reference>